<feature type="transmembrane region" description="Helical" evidence="8">
    <location>
        <begin position="213"/>
        <end position="234"/>
    </location>
</feature>
<feature type="transmembrane region" description="Helical" evidence="8">
    <location>
        <begin position="132"/>
        <end position="152"/>
    </location>
</feature>
<keyword evidence="6 8" id="KW-0472">Membrane</keyword>
<evidence type="ECO:0000256" key="1">
    <source>
        <dbReference type="ARBA" id="ARBA00004651"/>
    </source>
</evidence>
<keyword evidence="7" id="KW-0460">Magnesium</keyword>
<dbReference type="GO" id="GO:0005886">
    <property type="term" value="C:plasma membrane"/>
    <property type="evidence" value="ECO:0007669"/>
    <property type="project" value="UniProtKB-SubCell"/>
</dbReference>
<dbReference type="Proteomes" id="UP000295247">
    <property type="component" value="Unassembled WGS sequence"/>
</dbReference>
<feature type="binding site" evidence="7">
    <location>
        <position position="157"/>
    </location>
    <ligand>
        <name>Mg(2+)</name>
        <dbReference type="ChEBI" id="CHEBI:18420"/>
    </ligand>
</feature>
<comment type="subcellular location">
    <subcellularLocation>
        <location evidence="1">Cell membrane</location>
        <topology evidence="1">Multi-pass membrane protein</topology>
    </subcellularLocation>
</comment>
<accession>A0A4R4AKF0</accession>
<dbReference type="GO" id="GO:0046872">
    <property type="term" value="F:metal ion binding"/>
    <property type="evidence" value="ECO:0007669"/>
    <property type="project" value="UniProtKB-KW"/>
</dbReference>
<evidence type="ECO:0000256" key="8">
    <source>
        <dbReference type="SAM" id="Phobius"/>
    </source>
</evidence>
<dbReference type="EMBL" id="SMDC01000001">
    <property type="protein sequence ID" value="TCW39903.1"/>
    <property type="molecule type" value="Genomic_DNA"/>
</dbReference>
<sequence length="348" mass="36081">MIPQTPILAVAVLAALLLSALATRWLSARAGTRFGALDVPNARSLHSAPVPRTGGLAVLLGLALPLLALAVLGLAPGVLGWIALALAPVAAVAFVDDLGEVAPRWRLLAQVLGALVLIAVGLRWGVVELPGVAWALPLVASLPLTLLAVVWMTNLYNFMDGMDGLAASMTLFGFGALALLGWSGGEPGYAAVAGCVAAAGAGFLSGNFPPARIFLGDVGSASLGLLAAALALWGAQLGLFPLWVALLAFSPFVVDATWTLLVRLARGERVWQAHRSHHYQRLVLAGWSHRRTLLRAQLLMAAASACAVAAPGLVARDQWLVIGAWCAIYLLVHLKVGLVERAAAGSRA</sequence>
<dbReference type="GO" id="GO:0009103">
    <property type="term" value="P:lipopolysaccharide biosynthetic process"/>
    <property type="evidence" value="ECO:0007669"/>
    <property type="project" value="TreeGrafter"/>
</dbReference>
<evidence type="ECO:0000256" key="5">
    <source>
        <dbReference type="ARBA" id="ARBA00022989"/>
    </source>
</evidence>
<protein>
    <submittedName>
        <fullName evidence="9">UDP-N-acetylmuramyl pentapeptide phosphotransferase/UDP-N-acetylglucosamine-1-phosphate transferase</fullName>
    </submittedName>
</protein>
<feature type="binding site" evidence="7">
    <location>
        <position position="217"/>
    </location>
    <ligand>
        <name>Mg(2+)</name>
        <dbReference type="ChEBI" id="CHEBI:18420"/>
    </ligand>
</feature>
<dbReference type="AlphaFoldDB" id="A0A4R4AKF0"/>
<dbReference type="RefSeq" id="WP_132228285.1">
    <property type="nucleotide sequence ID" value="NZ_NRRH01000001.1"/>
</dbReference>
<dbReference type="GO" id="GO:0016780">
    <property type="term" value="F:phosphotransferase activity, for other substituted phosphate groups"/>
    <property type="evidence" value="ECO:0007669"/>
    <property type="project" value="InterPro"/>
</dbReference>
<keyword evidence="5 8" id="KW-1133">Transmembrane helix</keyword>
<dbReference type="GO" id="GO:0044038">
    <property type="term" value="P:cell wall macromolecule biosynthetic process"/>
    <property type="evidence" value="ECO:0007669"/>
    <property type="project" value="TreeGrafter"/>
</dbReference>
<evidence type="ECO:0000256" key="2">
    <source>
        <dbReference type="ARBA" id="ARBA00022475"/>
    </source>
</evidence>
<reference evidence="9 10" key="1">
    <citation type="submission" date="2019-03" db="EMBL/GenBank/DDBJ databases">
        <title>Genomic Encyclopedia of Type Strains, Phase IV (KMG-IV): sequencing the most valuable type-strain genomes for metagenomic binning, comparative biology and taxonomic classification.</title>
        <authorList>
            <person name="Goeker M."/>
        </authorList>
    </citation>
    <scope>NUCLEOTIDE SEQUENCE [LARGE SCALE GENOMIC DNA]</scope>
    <source>
        <strain evidence="9 10">DSM 203</strain>
    </source>
</reference>
<name>A0A4R4AKF0_MARGR</name>
<comment type="cofactor">
    <cofactor evidence="7">
        <name>Mg(2+)</name>
        <dbReference type="ChEBI" id="CHEBI:18420"/>
    </cofactor>
</comment>
<evidence type="ECO:0000256" key="3">
    <source>
        <dbReference type="ARBA" id="ARBA00022679"/>
    </source>
</evidence>
<evidence type="ECO:0000256" key="7">
    <source>
        <dbReference type="PIRSR" id="PIRSR600715-1"/>
    </source>
</evidence>
<evidence type="ECO:0000313" key="9">
    <source>
        <dbReference type="EMBL" id="TCW39903.1"/>
    </source>
</evidence>
<organism evidence="9 10">
    <name type="scientific">Marichromatium gracile</name>
    <name type="common">Chromatium gracile</name>
    <dbReference type="NCBI Taxonomy" id="1048"/>
    <lineage>
        <taxon>Bacteria</taxon>
        <taxon>Pseudomonadati</taxon>
        <taxon>Pseudomonadota</taxon>
        <taxon>Gammaproteobacteria</taxon>
        <taxon>Chromatiales</taxon>
        <taxon>Chromatiaceae</taxon>
        <taxon>Marichromatium</taxon>
    </lineage>
</organism>
<keyword evidence="2" id="KW-1003">Cell membrane</keyword>
<feature type="transmembrane region" description="Helical" evidence="8">
    <location>
        <begin position="293"/>
        <end position="313"/>
    </location>
</feature>
<dbReference type="InterPro" id="IPR000715">
    <property type="entry name" value="Glycosyl_transferase_4"/>
</dbReference>
<dbReference type="PANTHER" id="PTHR22926:SF3">
    <property type="entry name" value="UNDECAPRENYL-PHOSPHATE ALPHA-N-ACETYLGLUCOSAMINYL 1-PHOSPHATE TRANSFERASE"/>
    <property type="match status" value="1"/>
</dbReference>
<evidence type="ECO:0000256" key="4">
    <source>
        <dbReference type="ARBA" id="ARBA00022692"/>
    </source>
</evidence>
<feature type="transmembrane region" description="Helical" evidence="8">
    <location>
        <begin position="164"/>
        <end position="182"/>
    </location>
</feature>
<dbReference type="Pfam" id="PF00953">
    <property type="entry name" value="Glycos_transf_4"/>
    <property type="match status" value="1"/>
</dbReference>
<evidence type="ECO:0000313" key="10">
    <source>
        <dbReference type="Proteomes" id="UP000295247"/>
    </source>
</evidence>
<gene>
    <name evidence="9" type="ORF">EDC29_101319</name>
</gene>
<evidence type="ECO:0000256" key="6">
    <source>
        <dbReference type="ARBA" id="ARBA00023136"/>
    </source>
</evidence>
<keyword evidence="7" id="KW-0479">Metal-binding</keyword>
<dbReference type="PANTHER" id="PTHR22926">
    <property type="entry name" value="PHOSPHO-N-ACETYLMURAMOYL-PENTAPEPTIDE-TRANSFERASE"/>
    <property type="match status" value="1"/>
</dbReference>
<dbReference type="GO" id="GO:0071555">
    <property type="term" value="P:cell wall organization"/>
    <property type="evidence" value="ECO:0007669"/>
    <property type="project" value="TreeGrafter"/>
</dbReference>
<keyword evidence="3 9" id="KW-0808">Transferase</keyword>
<keyword evidence="4 8" id="KW-0812">Transmembrane</keyword>
<proteinExistence type="predicted"/>
<feature type="transmembrane region" description="Helical" evidence="8">
    <location>
        <begin position="240"/>
        <end position="262"/>
    </location>
</feature>
<feature type="transmembrane region" description="Helical" evidence="8">
    <location>
        <begin position="319"/>
        <end position="338"/>
    </location>
</feature>
<feature type="transmembrane region" description="Helical" evidence="8">
    <location>
        <begin position="62"/>
        <end position="95"/>
    </location>
</feature>
<comment type="caution">
    <text evidence="9">The sequence shown here is derived from an EMBL/GenBank/DDBJ whole genome shotgun (WGS) entry which is preliminary data.</text>
</comment>
<feature type="transmembrane region" description="Helical" evidence="8">
    <location>
        <begin position="188"/>
        <end position="206"/>
    </location>
</feature>
<feature type="transmembrane region" description="Helical" evidence="8">
    <location>
        <begin position="107"/>
        <end position="126"/>
    </location>
</feature>